<dbReference type="InParanoid" id="A0A517SD85"/>
<dbReference type="OrthoDB" id="9783154at2"/>
<dbReference type="Pfam" id="PF00884">
    <property type="entry name" value="Sulfatase"/>
    <property type="match status" value="1"/>
</dbReference>
<reference evidence="5 6" key="1">
    <citation type="submission" date="2019-02" db="EMBL/GenBank/DDBJ databases">
        <title>Deep-cultivation of Planctomycetes and their phenomic and genomic characterization uncovers novel biology.</title>
        <authorList>
            <person name="Wiegand S."/>
            <person name="Jogler M."/>
            <person name="Boedeker C."/>
            <person name="Pinto D."/>
            <person name="Vollmers J."/>
            <person name="Rivas-Marin E."/>
            <person name="Kohn T."/>
            <person name="Peeters S.H."/>
            <person name="Heuer A."/>
            <person name="Rast P."/>
            <person name="Oberbeckmann S."/>
            <person name="Bunk B."/>
            <person name="Jeske O."/>
            <person name="Meyerdierks A."/>
            <person name="Storesund J.E."/>
            <person name="Kallscheuer N."/>
            <person name="Luecker S."/>
            <person name="Lage O.M."/>
            <person name="Pohl T."/>
            <person name="Merkel B.J."/>
            <person name="Hornburger P."/>
            <person name="Mueller R.-W."/>
            <person name="Bruemmer F."/>
            <person name="Labrenz M."/>
            <person name="Spormann A.M."/>
            <person name="Op den Camp H."/>
            <person name="Overmann J."/>
            <person name="Amann R."/>
            <person name="Jetten M.S.M."/>
            <person name="Mascher T."/>
            <person name="Medema M.H."/>
            <person name="Devos D.P."/>
            <person name="Kaster A.-K."/>
            <person name="Ovreas L."/>
            <person name="Rohde M."/>
            <person name="Galperin M.Y."/>
            <person name="Jogler C."/>
        </authorList>
    </citation>
    <scope>NUCLEOTIDE SEQUENCE [LARGE SCALE GENOMIC DNA]</scope>
    <source>
        <strain evidence="5 6">Pan44</strain>
    </source>
</reference>
<name>A0A517SD85_9PLAN</name>
<evidence type="ECO:0000256" key="1">
    <source>
        <dbReference type="ARBA" id="ARBA00008779"/>
    </source>
</evidence>
<dbReference type="InterPro" id="IPR050738">
    <property type="entry name" value="Sulfatase"/>
</dbReference>
<dbReference type="Gene3D" id="3.40.720.10">
    <property type="entry name" value="Alkaline Phosphatase, subunit A"/>
    <property type="match status" value="1"/>
</dbReference>
<evidence type="ECO:0000313" key="5">
    <source>
        <dbReference type="EMBL" id="QDT54077.1"/>
    </source>
</evidence>
<protein>
    <submittedName>
        <fullName evidence="5">Arylsulfatase</fullName>
        <ecNumber evidence="5">3.1.6.1</ecNumber>
    </submittedName>
</protein>
<keyword evidence="3" id="KW-0732">Signal</keyword>
<dbReference type="EMBL" id="CP036271">
    <property type="protein sequence ID" value="QDT54077.1"/>
    <property type="molecule type" value="Genomic_DNA"/>
</dbReference>
<dbReference type="EC" id="3.1.6.1" evidence="5"/>
<keyword evidence="6" id="KW-1185">Reference proteome</keyword>
<keyword evidence="2 5" id="KW-0378">Hydrolase</keyword>
<dbReference type="InterPro" id="IPR000917">
    <property type="entry name" value="Sulfatase_N"/>
</dbReference>
<proteinExistence type="inferred from homology"/>
<dbReference type="InterPro" id="IPR017850">
    <property type="entry name" value="Alkaline_phosphatase_core_sf"/>
</dbReference>
<dbReference type="CDD" id="cd16145">
    <property type="entry name" value="ARS_like"/>
    <property type="match status" value="1"/>
</dbReference>
<dbReference type="AlphaFoldDB" id="A0A517SD85"/>
<dbReference type="SUPFAM" id="SSF53649">
    <property type="entry name" value="Alkaline phosphatase-like"/>
    <property type="match status" value="1"/>
</dbReference>
<dbReference type="GO" id="GO:0004065">
    <property type="term" value="F:arylsulfatase activity"/>
    <property type="evidence" value="ECO:0007669"/>
    <property type="project" value="UniProtKB-EC"/>
</dbReference>
<dbReference type="KEGG" id="ccos:Pan44_21040"/>
<evidence type="ECO:0000256" key="2">
    <source>
        <dbReference type="ARBA" id="ARBA00022801"/>
    </source>
</evidence>
<feature type="domain" description="Sulfatase N-terminal" evidence="4">
    <location>
        <begin position="27"/>
        <end position="332"/>
    </location>
</feature>
<organism evidence="5 6">
    <name type="scientific">Caulifigura coniformis</name>
    <dbReference type="NCBI Taxonomy" id="2527983"/>
    <lineage>
        <taxon>Bacteria</taxon>
        <taxon>Pseudomonadati</taxon>
        <taxon>Planctomycetota</taxon>
        <taxon>Planctomycetia</taxon>
        <taxon>Planctomycetales</taxon>
        <taxon>Planctomycetaceae</taxon>
        <taxon>Caulifigura</taxon>
    </lineage>
</organism>
<dbReference type="PANTHER" id="PTHR42693">
    <property type="entry name" value="ARYLSULFATASE FAMILY MEMBER"/>
    <property type="match status" value="1"/>
</dbReference>
<feature type="signal peptide" evidence="3">
    <location>
        <begin position="1"/>
        <end position="23"/>
    </location>
</feature>
<accession>A0A517SD85</accession>
<dbReference type="Proteomes" id="UP000315700">
    <property type="component" value="Chromosome"/>
</dbReference>
<evidence type="ECO:0000259" key="4">
    <source>
        <dbReference type="Pfam" id="PF00884"/>
    </source>
</evidence>
<feature type="chain" id="PRO_5021922438" evidence="3">
    <location>
        <begin position="24"/>
        <end position="439"/>
    </location>
</feature>
<evidence type="ECO:0000313" key="6">
    <source>
        <dbReference type="Proteomes" id="UP000315700"/>
    </source>
</evidence>
<dbReference type="PROSITE" id="PS51257">
    <property type="entry name" value="PROKAR_LIPOPROTEIN"/>
    <property type="match status" value="1"/>
</dbReference>
<gene>
    <name evidence="5" type="primary">atsA_16</name>
    <name evidence="5" type="ORF">Pan44_21040</name>
</gene>
<dbReference type="PANTHER" id="PTHR42693:SF53">
    <property type="entry name" value="ENDO-4-O-SULFATASE"/>
    <property type="match status" value="1"/>
</dbReference>
<dbReference type="RefSeq" id="WP_145029825.1">
    <property type="nucleotide sequence ID" value="NZ_CP036271.1"/>
</dbReference>
<dbReference type="Gene3D" id="3.30.1120.10">
    <property type="match status" value="1"/>
</dbReference>
<sequence length="439" mass="48860" precursor="true">MRAVMLHACTMFVLLLGACTARGADRPNVVFILADDLGYGDLGCFGQKLIQTPNIDRLASEGMRFTQAYAGATVCAPSRCSLMTGLHNGHAPVRGNQEVKPEGQMPMPADTVTLAHVMKQAGYRTGLIGKWGLGHPGSESTPDKMGFDYFFGYNCQREAHEYYPQHLWRNTEKVMLNGEKYSHDLMADDALKFVRDSKDSPFFLYLAFTIPHSKLQVPELGVYADRDWPENLKKLAAMVTRMDSDVGRLMTLLKELKIDEKTLVFFASDNGAAYRDELFDHSGPLRGFKRDMYEGGIRTPAIARWPGRIKAGVVSEQVWSFYDVLPTLADLVSAPAPKGIDGISILPALVDGKTIEHPPLYWEFHEFGFDQAARMGNWKVVKKGKDGAIELYDLSTDPGEEQDIASAQPDIVSRFAEFLKTARTDSPAWPIKAGGRKRR</sequence>
<comment type="similarity">
    <text evidence="1">Belongs to the sulfatase family.</text>
</comment>
<evidence type="ECO:0000256" key="3">
    <source>
        <dbReference type="SAM" id="SignalP"/>
    </source>
</evidence>